<keyword evidence="2" id="KW-1185">Reference proteome</keyword>
<sequence>MTNDRSVQAEDCCEEDVEGVAAGAGVVAVRLESGARTAGDMGLGLVGAGTEEDAEAGRVTADVEVGCWIKYVR</sequence>
<evidence type="ECO:0000313" key="1">
    <source>
        <dbReference type="EMBL" id="KAJ3048110.1"/>
    </source>
</evidence>
<dbReference type="AlphaFoldDB" id="A0AAD5S728"/>
<organism evidence="1 2">
    <name type="scientific">Rhizophlyctis rosea</name>
    <dbReference type="NCBI Taxonomy" id="64517"/>
    <lineage>
        <taxon>Eukaryota</taxon>
        <taxon>Fungi</taxon>
        <taxon>Fungi incertae sedis</taxon>
        <taxon>Chytridiomycota</taxon>
        <taxon>Chytridiomycota incertae sedis</taxon>
        <taxon>Chytridiomycetes</taxon>
        <taxon>Rhizophlyctidales</taxon>
        <taxon>Rhizophlyctidaceae</taxon>
        <taxon>Rhizophlyctis</taxon>
    </lineage>
</organism>
<dbReference type="EMBL" id="JADGJD010000846">
    <property type="protein sequence ID" value="KAJ3048110.1"/>
    <property type="molecule type" value="Genomic_DNA"/>
</dbReference>
<dbReference type="Proteomes" id="UP001212841">
    <property type="component" value="Unassembled WGS sequence"/>
</dbReference>
<proteinExistence type="predicted"/>
<protein>
    <submittedName>
        <fullName evidence="1">Uncharacterized protein</fullName>
    </submittedName>
</protein>
<name>A0AAD5S728_9FUNG</name>
<accession>A0AAD5S728</accession>
<comment type="caution">
    <text evidence="1">The sequence shown here is derived from an EMBL/GenBank/DDBJ whole genome shotgun (WGS) entry which is preliminary data.</text>
</comment>
<evidence type="ECO:0000313" key="2">
    <source>
        <dbReference type="Proteomes" id="UP001212841"/>
    </source>
</evidence>
<gene>
    <name evidence="1" type="ORF">HK097_010865</name>
</gene>
<reference evidence="1" key="1">
    <citation type="submission" date="2020-05" db="EMBL/GenBank/DDBJ databases">
        <title>Phylogenomic resolution of chytrid fungi.</title>
        <authorList>
            <person name="Stajich J.E."/>
            <person name="Amses K."/>
            <person name="Simmons R."/>
            <person name="Seto K."/>
            <person name="Myers J."/>
            <person name="Bonds A."/>
            <person name="Quandt C.A."/>
            <person name="Barry K."/>
            <person name="Liu P."/>
            <person name="Grigoriev I."/>
            <person name="Longcore J.E."/>
            <person name="James T.Y."/>
        </authorList>
    </citation>
    <scope>NUCLEOTIDE SEQUENCE</scope>
    <source>
        <strain evidence="1">JEL0318</strain>
    </source>
</reference>